<protein>
    <submittedName>
        <fullName evidence="3">Putative peptide methionine sulfoxide reductase msrB</fullName>
    </submittedName>
</protein>
<proteinExistence type="predicted"/>
<dbReference type="VEuPathDB" id="ToxoDB:BESB_074960"/>
<evidence type="ECO:0000256" key="2">
    <source>
        <dbReference type="SAM" id="SignalP"/>
    </source>
</evidence>
<gene>
    <name evidence="3" type="ORF">BESB_074960</name>
</gene>
<dbReference type="RefSeq" id="XP_029218353.1">
    <property type="nucleotide sequence ID" value="XM_029365869.1"/>
</dbReference>
<feature type="compositionally biased region" description="Low complexity" evidence="1">
    <location>
        <begin position="109"/>
        <end position="129"/>
    </location>
</feature>
<dbReference type="GeneID" id="40312422"/>
<dbReference type="KEGG" id="bbes:BESB_074960"/>
<accession>A0A2A9MAX5</accession>
<dbReference type="InterPro" id="IPR011057">
    <property type="entry name" value="Mss4-like_sf"/>
</dbReference>
<keyword evidence="2" id="KW-0732">Signal</keyword>
<dbReference type="STRING" id="94643.A0A2A9MAX5"/>
<keyword evidence="4" id="KW-1185">Reference proteome</keyword>
<dbReference type="SUPFAM" id="SSF51316">
    <property type="entry name" value="Mss4-like"/>
    <property type="match status" value="1"/>
</dbReference>
<feature type="signal peptide" evidence="2">
    <location>
        <begin position="1"/>
        <end position="30"/>
    </location>
</feature>
<evidence type="ECO:0000256" key="1">
    <source>
        <dbReference type="SAM" id="MobiDB-lite"/>
    </source>
</evidence>
<organism evidence="3 4">
    <name type="scientific">Besnoitia besnoiti</name>
    <name type="common">Apicomplexan protozoan</name>
    <dbReference type="NCBI Taxonomy" id="94643"/>
    <lineage>
        <taxon>Eukaryota</taxon>
        <taxon>Sar</taxon>
        <taxon>Alveolata</taxon>
        <taxon>Apicomplexa</taxon>
        <taxon>Conoidasida</taxon>
        <taxon>Coccidia</taxon>
        <taxon>Eucoccidiorida</taxon>
        <taxon>Eimeriorina</taxon>
        <taxon>Sarcocystidae</taxon>
        <taxon>Besnoitia</taxon>
    </lineage>
</organism>
<dbReference type="Proteomes" id="UP000224006">
    <property type="component" value="Unassembled WGS sequence"/>
</dbReference>
<dbReference type="EMBL" id="NWUJ01000007">
    <property type="protein sequence ID" value="PFH34344.1"/>
    <property type="molecule type" value="Genomic_DNA"/>
</dbReference>
<dbReference type="Gene3D" id="2.170.150.20">
    <property type="entry name" value="Peptide methionine sulfoxide reductase"/>
    <property type="match status" value="1"/>
</dbReference>
<comment type="caution">
    <text evidence="3">The sequence shown here is derived from an EMBL/GenBank/DDBJ whole genome shotgun (WGS) entry which is preliminary data.</text>
</comment>
<evidence type="ECO:0000313" key="4">
    <source>
        <dbReference type="Proteomes" id="UP000224006"/>
    </source>
</evidence>
<evidence type="ECO:0000313" key="3">
    <source>
        <dbReference type="EMBL" id="PFH34344.1"/>
    </source>
</evidence>
<reference evidence="3 4" key="1">
    <citation type="submission" date="2017-09" db="EMBL/GenBank/DDBJ databases">
        <title>Genome sequencing of Besnoitia besnoiti strain Bb-Ger1.</title>
        <authorList>
            <person name="Schares G."/>
            <person name="Venepally P."/>
            <person name="Lorenzi H.A."/>
        </authorList>
    </citation>
    <scope>NUCLEOTIDE SEQUENCE [LARGE SCALE GENOMIC DNA]</scope>
    <source>
        <strain evidence="3 4">Bb-Ger1</strain>
    </source>
</reference>
<dbReference type="OrthoDB" id="44061at2759"/>
<dbReference type="AlphaFoldDB" id="A0A2A9MAX5"/>
<feature type="chain" id="PRO_5012247794" evidence="2">
    <location>
        <begin position="31"/>
        <end position="214"/>
    </location>
</feature>
<name>A0A2A9MAX5_BESBE</name>
<feature type="region of interest" description="Disordered" evidence="1">
    <location>
        <begin position="105"/>
        <end position="131"/>
    </location>
</feature>
<sequence>MALSLPARAAQTLWFFVQLLTFPVLQYSSSAPPAAALGFFFSAPMPTCVPSFARRLSSCLRLCAPARSGGSVSRRGSFSLSHTLSQPAKTFPCFAGRSRSTASLTTRMASPESGASPPSASADAAQAAPREVDVKRDVVPFPGAKTEEQWKSLLTPEQFRVLRMKGTEAPHTGYYNRFFSEDWVLCMRRVQPPALPCEGEVWFGLRLACVRSFL</sequence>